<organism evidence="2">
    <name type="scientific">Schistosoma curassoni</name>
    <dbReference type="NCBI Taxonomy" id="6186"/>
    <lineage>
        <taxon>Eukaryota</taxon>
        <taxon>Metazoa</taxon>
        <taxon>Spiralia</taxon>
        <taxon>Lophotrochozoa</taxon>
        <taxon>Platyhelminthes</taxon>
        <taxon>Trematoda</taxon>
        <taxon>Digenea</taxon>
        <taxon>Strigeidida</taxon>
        <taxon>Schistosomatoidea</taxon>
        <taxon>Schistosomatidae</taxon>
        <taxon>Schistosoma</taxon>
    </lineage>
</organism>
<feature type="region of interest" description="Disordered" evidence="1">
    <location>
        <begin position="58"/>
        <end position="185"/>
    </location>
</feature>
<feature type="compositionally biased region" description="Low complexity" evidence="1">
    <location>
        <begin position="108"/>
        <end position="118"/>
    </location>
</feature>
<feature type="compositionally biased region" description="Polar residues" evidence="1">
    <location>
        <begin position="58"/>
        <end position="72"/>
    </location>
</feature>
<reference evidence="2" key="1">
    <citation type="submission" date="2016-06" db="UniProtKB">
        <authorList>
            <consortium name="WormBaseParasite"/>
        </authorList>
    </citation>
    <scope>IDENTIFICATION</scope>
</reference>
<accession>A0A183JUA3</accession>
<proteinExistence type="predicted"/>
<feature type="compositionally biased region" description="Basic residues" evidence="1">
    <location>
        <begin position="171"/>
        <end position="185"/>
    </location>
</feature>
<dbReference type="STRING" id="6186.A0A183JUA3"/>
<feature type="compositionally biased region" description="Low complexity" evidence="1">
    <location>
        <begin position="73"/>
        <end position="92"/>
    </location>
</feature>
<evidence type="ECO:0000313" key="2">
    <source>
        <dbReference type="WBParaSite" id="SCUD_0000629401-mRNA-1"/>
    </source>
</evidence>
<name>A0A183JUA3_9TREM</name>
<feature type="compositionally biased region" description="Polar residues" evidence="1">
    <location>
        <begin position="119"/>
        <end position="146"/>
    </location>
</feature>
<feature type="compositionally biased region" description="Basic residues" evidence="1">
    <location>
        <begin position="93"/>
        <end position="107"/>
    </location>
</feature>
<evidence type="ECO:0000256" key="1">
    <source>
        <dbReference type="SAM" id="MobiDB-lite"/>
    </source>
</evidence>
<sequence>LYFCHYCFIDEFPDKPCSVASSSTITGRRNAHIIKQQQAAALARLIQERSTRIRSTFEASNEQNQQGIENLPSTSSSSKNVKSKKNTVSTQSNKKRPIRKRPRRRRPSNISDDSNSSSQSLYTSEMSCVSTSEPSNDSSFVNSSQCTDEDDDLSIDSFSSDDRWSPSHVSFNRKQKTKRKPKVRR</sequence>
<dbReference type="AlphaFoldDB" id="A0A183JUA3"/>
<protein>
    <submittedName>
        <fullName evidence="2">Dentin sialophosphoprotein-like</fullName>
    </submittedName>
</protein>
<dbReference type="WBParaSite" id="SCUD_0000629401-mRNA-1">
    <property type="protein sequence ID" value="SCUD_0000629401-mRNA-1"/>
    <property type="gene ID" value="SCUD_0000629401"/>
</dbReference>